<feature type="region of interest" description="Disordered" evidence="1">
    <location>
        <begin position="296"/>
        <end position="350"/>
    </location>
</feature>
<feature type="compositionally biased region" description="Polar residues" evidence="1">
    <location>
        <begin position="257"/>
        <end position="269"/>
    </location>
</feature>
<feature type="region of interest" description="Disordered" evidence="1">
    <location>
        <begin position="190"/>
        <end position="219"/>
    </location>
</feature>
<comment type="caution">
    <text evidence="2">The sequence shown here is derived from an EMBL/GenBank/DDBJ whole genome shotgun (WGS) entry which is preliminary data.</text>
</comment>
<feature type="region of interest" description="Disordered" evidence="1">
    <location>
        <begin position="368"/>
        <end position="425"/>
    </location>
</feature>
<proteinExistence type="predicted"/>
<evidence type="ECO:0000256" key="1">
    <source>
        <dbReference type="SAM" id="MobiDB-lite"/>
    </source>
</evidence>
<dbReference type="Proteomes" id="UP001583172">
    <property type="component" value="Unassembled WGS sequence"/>
</dbReference>
<organism evidence="2 3">
    <name type="scientific">Humicola insolens</name>
    <name type="common">Soft-rot fungus</name>
    <dbReference type="NCBI Taxonomy" id="85995"/>
    <lineage>
        <taxon>Eukaryota</taxon>
        <taxon>Fungi</taxon>
        <taxon>Dikarya</taxon>
        <taxon>Ascomycota</taxon>
        <taxon>Pezizomycotina</taxon>
        <taxon>Sordariomycetes</taxon>
        <taxon>Sordariomycetidae</taxon>
        <taxon>Sordariales</taxon>
        <taxon>Chaetomiaceae</taxon>
        <taxon>Mycothermus</taxon>
    </lineage>
</organism>
<sequence length="425" mass="45591">MLALGPSTTMHNYRSNNTRDLFPDPRILHGRAKKVPQGHFDPDELTRRLYIVLAEQQARAERKQKSSTRAEASRRRDAQSQPSAPRYRGGSGHPQARETATMTTRPRGSEHPAPDLITQLRRSESSKRKGPNSTTTTNATNDATATGQPEAYHHVPSQAAKQFTRTTTANNMRNGEHVHELSKRALKFHTEGGPGTAALASGGSGAHHHQQQHPHSPLRQQHTLEGELARLFPGLTKHGQQQGNHRHSTGAFLASPDSGSNKGNTNSAPVQLNHRHSLLCPSDACALSVAPLHQDPTTATSAQPLSPTYPPDDVASKFHPVDRARVDWSQSDEPASPSRTTHAGGPKKLLLMTPLLRKADSLLMLKGRRGSKDSESSSGPAGGSVAGKEKALSEGDAGETRTATSPTAAGGGKAGKGGFFARFKR</sequence>
<feature type="compositionally biased region" description="Polar residues" evidence="1">
    <location>
        <begin position="328"/>
        <end position="341"/>
    </location>
</feature>
<protein>
    <submittedName>
        <fullName evidence="2">Uncharacterized protein</fullName>
    </submittedName>
</protein>
<evidence type="ECO:0000313" key="3">
    <source>
        <dbReference type="Proteomes" id="UP001583172"/>
    </source>
</evidence>
<feature type="compositionally biased region" description="Gly residues" evidence="1">
    <location>
        <begin position="409"/>
        <end position="418"/>
    </location>
</feature>
<feature type="region of interest" description="Disordered" evidence="1">
    <location>
        <begin position="1"/>
        <end position="25"/>
    </location>
</feature>
<accession>A0ABR3V7E6</accession>
<dbReference type="EMBL" id="JAZGSY010000275">
    <property type="protein sequence ID" value="KAL1837652.1"/>
    <property type="molecule type" value="Genomic_DNA"/>
</dbReference>
<evidence type="ECO:0000313" key="2">
    <source>
        <dbReference type="EMBL" id="KAL1837652.1"/>
    </source>
</evidence>
<feature type="region of interest" description="Disordered" evidence="1">
    <location>
        <begin position="59"/>
        <end position="148"/>
    </location>
</feature>
<feature type="compositionally biased region" description="Polar residues" evidence="1">
    <location>
        <begin position="1"/>
        <end position="19"/>
    </location>
</feature>
<gene>
    <name evidence="2" type="ORF">VTJ49DRAFT_3551</name>
</gene>
<feature type="compositionally biased region" description="Low complexity" evidence="1">
    <location>
        <begin position="132"/>
        <end position="146"/>
    </location>
</feature>
<feature type="compositionally biased region" description="Polar residues" evidence="1">
    <location>
        <begin position="296"/>
        <end position="306"/>
    </location>
</feature>
<feature type="compositionally biased region" description="Basic and acidic residues" evidence="1">
    <location>
        <begin position="314"/>
        <end position="326"/>
    </location>
</feature>
<reference evidence="2 3" key="1">
    <citation type="journal article" date="2024" name="Commun. Biol.">
        <title>Comparative genomic analysis of thermophilic fungi reveals convergent evolutionary adaptations and gene losses.</title>
        <authorList>
            <person name="Steindorff A.S."/>
            <person name="Aguilar-Pontes M.V."/>
            <person name="Robinson A.J."/>
            <person name="Andreopoulos B."/>
            <person name="LaButti K."/>
            <person name="Kuo A."/>
            <person name="Mondo S."/>
            <person name="Riley R."/>
            <person name="Otillar R."/>
            <person name="Haridas S."/>
            <person name="Lipzen A."/>
            <person name="Grimwood J."/>
            <person name="Schmutz J."/>
            <person name="Clum A."/>
            <person name="Reid I.D."/>
            <person name="Moisan M.C."/>
            <person name="Butler G."/>
            <person name="Nguyen T.T.M."/>
            <person name="Dewar K."/>
            <person name="Conant G."/>
            <person name="Drula E."/>
            <person name="Henrissat B."/>
            <person name="Hansel C."/>
            <person name="Singer S."/>
            <person name="Hutchinson M.I."/>
            <person name="de Vries R.P."/>
            <person name="Natvig D.O."/>
            <person name="Powell A.J."/>
            <person name="Tsang A."/>
            <person name="Grigoriev I.V."/>
        </authorList>
    </citation>
    <scope>NUCLEOTIDE SEQUENCE [LARGE SCALE GENOMIC DNA]</scope>
    <source>
        <strain evidence="2 3">CBS 620.91</strain>
    </source>
</reference>
<feature type="region of interest" description="Disordered" evidence="1">
    <location>
        <begin position="237"/>
        <end position="269"/>
    </location>
</feature>
<name>A0ABR3V7E6_HUMIN</name>
<keyword evidence="3" id="KW-1185">Reference proteome</keyword>